<keyword evidence="7" id="KW-0560">Oxidoreductase</keyword>
<keyword evidence="13" id="KW-1185">Reference proteome</keyword>
<dbReference type="GO" id="GO:0016705">
    <property type="term" value="F:oxidoreductase activity, acting on paired donors, with incorporation or reduction of molecular oxygen"/>
    <property type="evidence" value="ECO:0007669"/>
    <property type="project" value="InterPro"/>
</dbReference>
<name>A0A540NH12_MALBA</name>
<evidence type="ECO:0000256" key="5">
    <source>
        <dbReference type="ARBA" id="ARBA00022723"/>
    </source>
</evidence>
<organism evidence="12 13">
    <name type="scientific">Malus baccata</name>
    <name type="common">Siberian crab apple</name>
    <name type="synonym">Pyrus baccata</name>
    <dbReference type="NCBI Taxonomy" id="106549"/>
    <lineage>
        <taxon>Eukaryota</taxon>
        <taxon>Viridiplantae</taxon>
        <taxon>Streptophyta</taxon>
        <taxon>Embryophyta</taxon>
        <taxon>Tracheophyta</taxon>
        <taxon>Spermatophyta</taxon>
        <taxon>Magnoliopsida</taxon>
        <taxon>eudicotyledons</taxon>
        <taxon>Gunneridae</taxon>
        <taxon>Pentapetalae</taxon>
        <taxon>rosids</taxon>
        <taxon>fabids</taxon>
        <taxon>Rosales</taxon>
        <taxon>Rosaceae</taxon>
        <taxon>Amygdaloideae</taxon>
        <taxon>Maleae</taxon>
        <taxon>Malus</taxon>
    </lineage>
</organism>
<dbReference type="InterPro" id="IPR050665">
    <property type="entry name" value="Cytochrome_P450_Monooxygen"/>
</dbReference>
<keyword evidence="8" id="KW-0408">Iron</keyword>
<proteinExistence type="inferred from homology"/>
<comment type="caution">
    <text evidence="12">The sequence shown here is derived from an EMBL/GenBank/DDBJ whole genome shotgun (WGS) entry which is preliminary data.</text>
</comment>
<evidence type="ECO:0000313" key="13">
    <source>
        <dbReference type="Proteomes" id="UP000315295"/>
    </source>
</evidence>
<dbReference type="GO" id="GO:0004497">
    <property type="term" value="F:monooxygenase activity"/>
    <property type="evidence" value="ECO:0007669"/>
    <property type="project" value="UniProtKB-KW"/>
</dbReference>
<keyword evidence="3" id="KW-0349">Heme</keyword>
<dbReference type="Pfam" id="PF00067">
    <property type="entry name" value="p450"/>
    <property type="match status" value="1"/>
</dbReference>
<keyword evidence="10" id="KW-0472">Membrane</keyword>
<feature type="compositionally biased region" description="Basic and acidic residues" evidence="11">
    <location>
        <begin position="90"/>
        <end position="99"/>
    </location>
</feature>
<dbReference type="GO" id="GO:0020037">
    <property type="term" value="F:heme binding"/>
    <property type="evidence" value="ECO:0007669"/>
    <property type="project" value="InterPro"/>
</dbReference>
<evidence type="ECO:0000256" key="2">
    <source>
        <dbReference type="ARBA" id="ARBA00010617"/>
    </source>
</evidence>
<dbReference type="InterPro" id="IPR001128">
    <property type="entry name" value="Cyt_P450"/>
</dbReference>
<dbReference type="InterPro" id="IPR036396">
    <property type="entry name" value="Cyt_P450_sf"/>
</dbReference>
<evidence type="ECO:0000256" key="4">
    <source>
        <dbReference type="ARBA" id="ARBA00022692"/>
    </source>
</evidence>
<evidence type="ECO:0000256" key="1">
    <source>
        <dbReference type="ARBA" id="ARBA00004167"/>
    </source>
</evidence>
<dbReference type="SUPFAM" id="SSF48264">
    <property type="entry name" value="Cytochrome P450"/>
    <property type="match status" value="1"/>
</dbReference>
<evidence type="ECO:0000256" key="7">
    <source>
        <dbReference type="ARBA" id="ARBA00023002"/>
    </source>
</evidence>
<dbReference type="PANTHER" id="PTHR24282">
    <property type="entry name" value="CYTOCHROME P450 FAMILY MEMBER"/>
    <property type="match status" value="1"/>
</dbReference>
<dbReference type="Gene3D" id="1.10.630.10">
    <property type="entry name" value="Cytochrome P450"/>
    <property type="match status" value="1"/>
</dbReference>
<dbReference type="EMBL" id="VIEB01000044">
    <property type="protein sequence ID" value="TQE10304.1"/>
    <property type="molecule type" value="Genomic_DNA"/>
</dbReference>
<dbReference type="PANTHER" id="PTHR24282:SF20">
    <property type="entry name" value="CYTOCHROME P450 CYP749A22-LIKE"/>
    <property type="match status" value="1"/>
</dbReference>
<keyword evidence="6" id="KW-1133">Transmembrane helix</keyword>
<evidence type="ECO:0000256" key="8">
    <source>
        <dbReference type="ARBA" id="ARBA00023004"/>
    </source>
</evidence>
<evidence type="ECO:0000256" key="3">
    <source>
        <dbReference type="ARBA" id="ARBA00022617"/>
    </source>
</evidence>
<keyword evidence="9" id="KW-0503">Monooxygenase</keyword>
<keyword evidence="5" id="KW-0479">Metal-binding</keyword>
<accession>A0A540NH12</accession>
<dbReference type="GO" id="GO:0016020">
    <property type="term" value="C:membrane"/>
    <property type="evidence" value="ECO:0007669"/>
    <property type="project" value="UniProtKB-SubCell"/>
</dbReference>
<evidence type="ECO:0000256" key="9">
    <source>
        <dbReference type="ARBA" id="ARBA00023033"/>
    </source>
</evidence>
<dbReference type="STRING" id="106549.A0A540NH12"/>
<gene>
    <name evidence="12" type="ORF">C1H46_004143</name>
</gene>
<dbReference type="AlphaFoldDB" id="A0A540NH12"/>
<evidence type="ECO:0000256" key="6">
    <source>
        <dbReference type="ARBA" id="ARBA00022989"/>
    </source>
</evidence>
<comment type="similarity">
    <text evidence="2">Belongs to the cytochrome P450 family.</text>
</comment>
<dbReference type="GO" id="GO:0005506">
    <property type="term" value="F:iron ion binding"/>
    <property type="evidence" value="ECO:0007669"/>
    <property type="project" value="InterPro"/>
</dbReference>
<dbReference type="Proteomes" id="UP000315295">
    <property type="component" value="Unassembled WGS sequence"/>
</dbReference>
<keyword evidence="4" id="KW-0812">Transmembrane</keyword>
<evidence type="ECO:0000256" key="10">
    <source>
        <dbReference type="ARBA" id="ARBA00023136"/>
    </source>
</evidence>
<evidence type="ECO:0008006" key="14">
    <source>
        <dbReference type="Google" id="ProtNLM"/>
    </source>
</evidence>
<comment type="subcellular location">
    <subcellularLocation>
        <location evidence="1">Membrane</location>
        <topology evidence="1">Single-pass membrane protein</topology>
    </subcellularLocation>
</comment>
<feature type="region of interest" description="Disordered" evidence="11">
    <location>
        <begin position="80"/>
        <end position="99"/>
    </location>
</feature>
<reference evidence="12 13" key="1">
    <citation type="journal article" date="2019" name="G3 (Bethesda)">
        <title>Sequencing of a Wild Apple (Malus baccata) Genome Unravels the Differences Between Cultivated and Wild Apple Species Regarding Disease Resistance and Cold Tolerance.</title>
        <authorList>
            <person name="Chen X."/>
        </authorList>
    </citation>
    <scope>NUCLEOTIDE SEQUENCE [LARGE SCALE GENOMIC DNA]</scope>
    <source>
        <strain evidence="13">cv. Shandingzi</strain>
        <tissue evidence="12">Leaves</tissue>
    </source>
</reference>
<sequence length="99" mass="11247">MTGEADGFGSDYLEILLKAHHDAHEKQRISVDDLVDECKTFYFAGQETTNSLLAWTVFLLALHTYWQGEARKEVLELFGKDETPNSDGLNKLKPEEDQS</sequence>
<evidence type="ECO:0000313" key="12">
    <source>
        <dbReference type="EMBL" id="TQE10304.1"/>
    </source>
</evidence>
<evidence type="ECO:0000256" key="11">
    <source>
        <dbReference type="SAM" id="MobiDB-lite"/>
    </source>
</evidence>
<protein>
    <recommendedName>
        <fullName evidence="14">Cytochrome P450</fullName>
    </recommendedName>
</protein>